<proteinExistence type="predicted"/>
<comment type="caution">
    <text evidence="1">The sequence shown here is derived from an EMBL/GenBank/DDBJ whole genome shotgun (WGS) entry which is preliminary data.</text>
</comment>
<sequence length="247" mass="28074">MKKTLLLGLTFFIITTNSQGQAALFALLFGDQVASENFNISLEAGGTFMGYTNLEDSKRSKMGINFGIGGNIKLNENWFICPNIYLLAKRNLFLNNFSLDSGNSILDANFIDVPTKISLNYIDVPVFLSYQTNNKKYRFSLAPQVSFLQKSRGEFQRPEGHFIQNFDGYTRDVDYGMMVDFAYVLGKAHKGKGIHIHLRYYYGFTDILKDQISNADNRSNYLSLHLSLPFITDELAEKNLESYSKQP</sequence>
<accession>A0ACC5UC60</accession>
<reference evidence="1" key="1">
    <citation type="submission" date="2021-05" db="EMBL/GenBank/DDBJ databases">
        <title>Draft genomes of bacteria isolated from model marine particles.</title>
        <authorList>
            <person name="Datta M.S."/>
            <person name="Schwartzman J.A."/>
            <person name="Enke T.N."/>
            <person name="Saavedra J."/>
            <person name="Cermak N."/>
            <person name="Cordero O.X."/>
        </authorList>
    </citation>
    <scope>NUCLEOTIDE SEQUENCE</scope>
    <source>
        <strain evidence="1">I2M19</strain>
    </source>
</reference>
<dbReference type="Proteomes" id="UP001647509">
    <property type="component" value="Unassembled WGS sequence"/>
</dbReference>
<protein>
    <submittedName>
        <fullName evidence="1">PorT family protein</fullName>
    </submittedName>
</protein>
<name>A0ACC5UC60_9FLAO</name>
<evidence type="ECO:0000313" key="1">
    <source>
        <dbReference type="EMBL" id="MBU2951870.1"/>
    </source>
</evidence>
<dbReference type="EMBL" id="JAHKPD010000023">
    <property type="protein sequence ID" value="MBU2951870.1"/>
    <property type="molecule type" value="Genomic_DNA"/>
</dbReference>
<keyword evidence="2" id="KW-1185">Reference proteome</keyword>
<evidence type="ECO:0000313" key="2">
    <source>
        <dbReference type="Proteomes" id="UP001647509"/>
    </source>
</evidence>
<gene>
    <name evidence="1" type="ORF">KO493_14315</name>
</gene>
<organism evidence="1 2">
    <name type="scientific">Pseudotamlana agarivorans</name>
    <dbReference type="NCBI Taxonomy" id="481183"/>
    <lineage>
        <taxon>Bacteria</taxon>
        <taxon>Pseudomonadati</taxon>
        <taxon>Bacteroidota</taxon>
        <taxon>Flavobacteriia</taxon>
        <taxon>Flavobacteriales</taxon>
        <taxon>Flavobacteriaceae</taxon>
        <taxon>Pseudotamlana</taxon>
    </lineage>
</organism>